<keyword evidence="2" id="KW-1185">Reference proteome</keyword>
<dbReference type="EMBL" id="VSRR010008743">
    <property type="protein sequence ID" value="MPC49226.1"/>
    <property type="molecule type" value="Genomic_DNA"/>
</dbReference>
<comment type="caution">
    <text evidence="1">The sequence shown here is derived from an EMBL/GenBank/DDBJ whole genome shotgun (WGS) entry which is preliminary data.</text>
</comment>
<protein>
    <submittedName>
        <fullName evidence="1">Uncharacterized protein</fullName>
    </submittedName>
</protein>
<evidence type="ECO:0000313" key="1">
    <source>
        <dbReference type="EMBL" id="MPC49226.1"/>
    </source>
</evidence>
<organism evidence="1 2">
    <name type="scientific">Portunus trituberculatus</name>
    <name type="common">Swimming crab</name>
    <name type="synonym">Neptunus trituberculatus</name>
    <dbReference type="NCBI Taxonomy" id="210409"/>
    <lineage>
        <taxon>Eukaryota</taxon>
        <taxon>Metazoa</taxon>
        <taxon>Ecdysozoa</taxon>
        <taxon>Arthropoda</taxon>
        <taxon>Crustacea</taxon>
        <taxon>Multicrustacea</taxon>
        <taxon>Malacostraca</taxon>
        <taxon>Eumalacostraca</taxon>
        <taxon>Eucarida</taxon>
        <taxon>Decapoda</taxon>
        <taxon>Pleocyemata</taxon>
        <taxon>Brachyura</taxon>
        <taxon>Eubrachyura</taxon>
        <taxon>Portunoidea</taxon>
        <taxon>Portunidae</taxon>
        <taxon>Portuninae</taxon>
        <taxon>Portunus</taxon>
    </lineage>
</organism>
<accession>A0A5B7FUK0</accession>
<name>A0A5B7FUK0_PORTR</name>
<reference evidence="1 2" key="1">
    <citation type="submission" date="2019-05" db="EMBL/GenBank/DDBJ databases">
        <title>Another draft genome of Portunus trituberculatus and its Hox gene families provides insights of decapod evolution.</title>
        <authorList>
            <person name="Jeong J.-H."/>
            <person name="Song I."/>
            <person name="Kim S."/>
            <person name="Choi T."/>
            <person name="Kim D."/>
            <person name="Ryu S."/>
            <person name="Kim W."/>
        </authorList>
    </citation>
    <scope>NUCLEOTIDE SEQUENCE [LARGE SCALE GENOMIC DNA]</scope>
    <source>
        <tissue evidence="1">Muscle</tissue>
    </source>
</reference>
<evidence type="ECO:0000313" key="2">
    <source>
        <dbReference type="Proteomes" id="UP000324222"/>
    </source>
</evidence>
<sequence>MSRAASPHQIFYEARCLTIPMPHDTRHPAIARCRGAMAGGQSWRVPGGQAGSRAGLLPLRNESCNEGDVTVPH</sequence>
<dbReference type="AlphaFoldDB" id="A0A5B7FUK0"/>
<proteinExistence type="predicted"/>
<gene>
    <name evidence="1" type="ORF">E2C01_043021</name>
</gene>
<dbReference type="Proteomes" id="UP000324222">
    <property type="component" value="Unassembled WGS sequence"/>
</dbReference>